<sequence length="69" mass="7008">AASARVRGGGGTGAEEGPGGPARAVPRLLARAGTQQLRHLRAGRGRVGLGGRAHGVRVGHRRARLARSL</sequence>
<accession>A0A6J4MBX5</accession>
<gene>
    <name evidence="2" type="ORF">AVDCRST_MAG36-2236</name>
</gene>
<protein>
    <submittedName>
        <fullName evidence="2">Uncharacterized protein</fullName>
    </submittedName>
</protein>
<dbReference type="AlphaFoldDB" id="A0A6J4MBX5"/>
<feature type="non-terminal residue" evidence="2">
    <location>
        <position position="1"/>
    </location>
</feature>
<dbReference type="EMBL" id="CADCUH010000151">
    <property type="protein sequence ID" value="CAA9354969.1"/>
    <property type="molecule type" value="Genomic_DNA"/>
</dbReference>
<name>A0A6J4MBX5_9ACTN</name>
<evidence type="ECO:0000256" key="1">
    <source>
        <dbReference type="SAM" id="MobiDB-lite"/>
    </source>
</evidence>
<reference evidence="2" key="1">
    <citation type="submission" date="2020-02" db="EMBL/GenBank/DDBJ databases">
        <authorList>
            <person name="Meier V. D."/>
        </authorList>
    </citation>
    <scope>NUCLEOTIDE SEQUENCE</scope>
    <source>
        <strain evidence="2">AVDCRST_MAG36</strain>
    </source>
</reference>
<feature type="region of interest" description="Disordered" evidence="1">
    <location>
        <begin position="1"/>
        <end position="24"/>
    </location>
</feature>
<feature type="compositionally biased region" description="Gly residues" evidence="1">
    <location>
        <begin position="7"/>
        <end position="20"/>
    </location>
</feature>
<organism evidence="2">
    <name type="scientific">uncultured Nocardioidaceae bacterium</name>
    <dbReference type="NCBI Taxonomy" id="253824"/>
    <lineage>
        <taxon>Bacteria</taxon>
        <taxon>Bacillati</taxon>
        <taxon>Actinomycetota</taxon>
        <taxon>Actinomycetes</taxon>
        <taxon>Propionibacteriales</taxon>
        <taxon>Nocardioidaceae</taxon>
        <taxon>environmental samples</taxon>
    </lineage>
</organism>
<evidence type="ECO:0000313" key="2">
    <source>
        <dbReference type="EMBL" id="CAA9354969.1"/>
    </source>
</evidence>
<proteinExistence type="predicted"/>
<feature type="non-terminal residue" evidence="2">
    <location>
        <position position="69"/>
    </location>
</feature>